<dbReference type="Gene3D" id="3.40.50.300">
    <property type="entry name" value="P-loop containing nucleotide triphosphate hydrolases"/>
    <property type="match status" value="1"/>
</dbReference>
<dbReference type="PANTHER" id="PTHR36681:SF3">
    <property type="entry name" value="NUCLEAR GTPASE, GERMINAL CENTER-ASSOCIATED, TANDEM DUPLICATE 3"/>
    <property type="match status" value="1"/>
</dbReference>
<dbReference type="InterPro" id="IPR045063">
    <property type="entry name" value="Dynamin_N"/>
</dbReference>
<evidence type="ECO:0000256" key="1">
    <source>
        <dbReference type="SAM" id="MobiDB-lite"/>
    </source>
</evidence>
<feature type="region of interest" description="Disordered" evidence="1">
    <location>
        <begin position="1"/>
        <end position="35"/>
    </location>
</feature>
<accession>A0AAD9S5N2</accession>
<name>A0AAD9S5N2_PHOAM</name>
<reference evidence="3" key="1">
    <citation type="submission" date="2023-06" db="EMBL/GenBank/DDBJ databases">
        <authorList>
            <person name="Noh H."/>
        </authorList>
    </citation>
    <scope>NUCLEOTIDE SEQUENCE</scope>
    <source>
        <strain evidence="3">DUCC20226</strain>
    </source>
</reference>
<dbReference type="AlphaFoldDB" id="A0AAD9S5N2"/>
<organism evidence="3 4">
    <name type="scientific">Phomopsis amygdali</name>
    <name type="common">Fusicoccum amygdali</name>
    <dbReference type="NCBI Taxonomy" id="1214568"/>
    <lineage>
        <taxon>Eukaryota</taxon>
        <taxon>Fungi</taxon>
        <taxon>Dikarya</taxon>
        <taxon>Ascomycota</taxon>
        <taxon>Pezizomycotina</taxon>
        <taxon>Sordariomycetes</taxon>
        <taxon>Sordariomycetidae</taxon>
        <taxon>Diaporthales</taxon>
        <taxon>Diaporthaceae</taxon>
        <taxon>Diaporthe</taxon>
    </lineage>
</organism>
<evidence type="ECO:0000259" key="2">
    <source>
        <dbReference type="Pfam" id="PF00350"/>
    </source>
</evidence>
<protein>
    <recommendedName>
        <fullName evidence="2">Dynamin N-terminal domain-containing protein</fullName>
    </recommendedName>
</protein>
<dbReference type="InterPro" id="IPR027417">
    <property type="entry name" value="P-loop_NTPase"/>
</dbReference>
<feature type="compositionally biased region" description="Low complexity" evidence="1">
    <location>
        <begin position="1080"/>
        <end position="1140"/>
    </location>
</feature>
<evidence type="ECO:0000313" key="3">
    <source>
        <dbReference type="EMBL" id="KAK2599829.1"/>
    </source>
</evidence>
<feature type="region of interest" description="Disordered" evidence="1">
    <location>
        <begin position="1074"/>
        <end position="1140"/>
    </location>
</feature>
<dbReference type="SUPFAM" id="SSF52540">
    <property type="entry name" value="P-loop containing nucleoside triphosphate hydrolases"/>
    <property type="match status" value="1"/>
</dbReference>
<sequence>MKPSPATKTPIAASKSTNDAEVDSNLEPAPAPNVSSFRWKTCMNETERNRVDIKQQAVLDALRLGERLSNILKNRIKDKDHGMGTKDLAEWETQFCAVKESYETPHSTVGLIGALGSGKSTLLNALLGERELLPSSNDRAGTAVACQVVYNHGCHGYRAETLFRSRQSFTDELDELFENLKKKRKLQVRMAEDPEAAENEEIEGELEDLEKITTDTLETLWVLLGVKEDDLSVTSTKEFLDDHPLEVLGTMMEVTETDREIFVTKIKPFLDSTPANYGGRELTLWPLIDHVTIYVNSDILKYGIQLVDLPGLGDAVEGRSRVAERFAKTLDITAIVAPAIRATEEKTVIGFIKRRQEDAMRMNGKFDRDSLCVVVSKSEDLDPNNYLKEKWIAKTYPDLEDHLKRAQELDKTIRETEAGLIDPEPGMLGHNTNAASKGSEIESHRRQFLNLRESLKQTAVFVRNRNISERIQKGFRERLVPAKTSDYHQVDDDTIEVFPTSARAYQEIRHPGGEKETGFPDENYTGVPRFMQWLFEVTFKKREKHLDATLNDLASLFARMQSWISALDTVAVAPIDGLHELESIHRRYHRVSIPDLFVDRNSSNFSQALTTILRQSGEELRQIEPLKAKEAALALCRKEYPGKIDRWRFTYPDRPMSALKLHANVQTCILRKNGDYHQSKGKYSHEYQWIDVLAHLFFNEIYLEWAHAFHIIVPSYENKIQDSLEHVWRRYMMALDGFCNKPETAQARFIGKVREAIENAETHLGHSIYQSLAHLESDARDVHPLFQQEIQRIMKPVFQEAYETRGAGCVRKRDEILKRFAKDHSADMAVKACEEMEAGLEKLLQRHVEALEGHATGAVGIVRRQMRLLLGINQAAVSPAARDNQRRLAAEINPHLTSWKLCWQKPSSQREDHVMRGDLSIPEPELIKKEPIMFAQSIILASALAAGTMAQTTSVTSLYLYGSEGDNIVASVISAAPDETTYFVTCAPGTDGSDCGFGPGITFVNGPSTLALHITEADAFTMDVDCKIASDTATCAETAAGPEANDPGTTTGVIASDLSNSLLPVTITAGLDKIQGGGSTTATGSSATSGTAEPTGSASSGPSETGSSASMTGKATSTKGTSTSASASTSSTSTSSTSGAMAGAGQNLVLAGLAGIVGLVMVF</sequence>
<proteinExistence type="predicted"/>
<dbReference type="Proteomes" id="UP001265746">
    <property type="component" value="Unassembled WGS sequence"/>
</dbReference>
<dbReference type="EMBL" id="JAUJFL010000007">
    <property type="protein sequence ID" value="KAK2599829.1"/>
    <property type="molecule type" value="Genomic_DNA"/>
</dbReference>
<dbReference type="PANTHER" id="PTHR36681">
    <property type="entry name" value="NUCLEAR GTPASE, GERMINAL CENTER-ASSOCIATED, TANDEM DUPLICATE 3"/>
    <property type="match status" value="1"/>
</dbReference>
<keyword evidence="4" id="KW-1185">Reference proteome</keyword>
<feature type="domain" description="Dynamin N-terminal" evidence="2">
    <location>
        <begin position="109"/>
        <end position="347"/>
    </location>
</feature>
<gene>
    <name evidence="3" type="ORF">N8I77_011552</name>
</gene>
<comment type="caution">
    <text evidence="3">The sequence shown here is derived from an EMBL/GenBank/DDBJ whole genome shotgun (WGS) entry which is preliminary data.</text>
</comment>
<dbReference type="Pfam" id="PF00350">
    <property type="entry name" value="Dynamin_N"/>
    <property type="match status" value="1"/>
</dbReference>
<evidence type="ECO:0000313" key="4">
    <source>
        <dbReference type="Proteomes" id="UP001265746"/>
    </source>
</evidence>